<name>A0A382M2F0_9ZZZZ</name>
<dbReference type="AlphaFoldDB" id="A0A382M2F0"/>
<reference evidence="1" key="1">
    <citation type="submission" date="2018-05" db="EMBL/GenBank/DDBJ databases">
        <authorList>
            <person name="Lanie J.A."/>
            <person name="Ng W.-L."/>
            <person name="Kazmierczak K.M."/>
            <person name="Andrzejewski T.M."/>
            <person name="Davidsen T.M."/>
            <person name="Wayne K.J."/>
            <person name="Tettelin H."/>
            <person name="Glass J.I."/>
            <person name="Rusch D."/>
            <person name="Podicherti R."/>
            <person name="Tsui H.-C.T."/>
            <person name="Winkler M.E."/>
        </authorList>
    </citation>
    <scope>NUCLEOTIDE SEQUENCE</scope>
</reference>
<accession>A0A382M2F0</accession>
<organism evidence="1">
    <name type="scientific">marine metagenome</name>
    <dbReference type="NCBI Taxonomy" id="408172"/>
    <lineage>
        <taxon>unclassified sequences</taxon>
        <taxon>metagenomes</taxon>
        <taxon>ecological metagenomes</taxon>
    </lineage>
</organism>
<proteinExistence type="predicted"/>
<sequence>TLGLVTGAIYALIAMQKVFQGERDKIIGMQDFGGRELSAMIPMILGLTFIGVYPQPVFDLIEPALATLYRLTEINPSEWIGAVR</sequence>
<protein>
    <recommendedName>
        <fullName evidence="2">NADH:quinone oxidoreductase/Mrp antiporter membrane subunit domain-containing protein</fullName>
    </recommendedName>
</protein>
<dbReference type="EMBL" id="UINC01090835">
    <property type="protein sequence ID" value="SVC43119.1"/>
    <property type="molecule type" value="Genomic_DNA"/>
</dbReference>
<feature type="non-terminal residue" evidence="1">
    <location>
        <position position="1"/>
    </location>
</feature>
<gene>
    <name evidence="1" type="ORF">METZ01_LOCUS295973</name>
</gene>
<evidence type="ECO:0000313" key="1">
    <source>
        <dbReference type="EMBL" id="SVC43119.1"/>
    </source>
</evidence>
<evidence type="ECO:0008006" key="2">
    <source>
        <dbReference type="Google" id="ProtNLM"/>
    </source>
</evidence>